<feature type="transmembrane region" description="Helical" evidence="8">
    <location>
        <begin position="284"/>
        <end position="303"/>
    </location>
</feature>
<dbReference type="InterPro" id="IPR035906">
    <property type="entry name" value="MetI-like_sf"/>
</dbReference>
<feature type="transmembrane region" description="Helical" evidence="8">
    <location>
        <begin position="428"/>
        <end position="450"/>
    </location>
</feature>
<dbReference type="PANTHER" id="PTHR43357:SF4">
    <property type="entry name" value="INNER MEMBRANE ABC TRANSPORTER PERMEASE PROTEIN YDCV"/>
    <property type="match status" value="1"/>
</dbReference>
<dbReference type="GO" id="GO:0055085">
    <property type="term" value="P:transmembrane transport"/>
    <property type="evidence" value="ECO:0007669"/>
    <property type="project" value="InterPro"/>
</dbReference>
<sequence length="588" mass="63172">MVTTAPAPQRTSPTEKPEPKRATLGQRVVGRVRHMSAFSIFAAVVTIGIVLIVGYPLLATLVSVFVEDGQLNLSAFVDVWALPGIGTVLLNTVIVLGISLPISLMVATFFAWLMERTDARIGWASTILPLIPLMVPSLAGTLGWIALTSGRSGLLNVWIRDLLNVFGIELAEGPFEIYSWTGMVFLYVLYIVPFGYLSISSALRHLDPSLEEAARVNGSGIMRTFFTVTLPSIKPALVGAFNIMLIIGFAMFSIPATVGVSAEIEILALRIYRLLTFAFPPDTGSAIVLSILMLIVVAIAGWWQLKVNRTKRYGTIGGRTARGSEIKLGRWKWVAKGGVLLYIAATSILPFLGLIFLSLQGFWSSTFDVSKFSFNNYIKLFESPDIQRSLQNSVLFGIQGGLIVMLVATIVAMYLARNTGVAAKIVDFISRLPATIPHLVIAVAFIATFAGPPFNLAGTSAILIGAYIVMYLPQAVISANSAMAQVGNDMIEASLASGAGQGRTFVKVILPLIWPGFISGFALCFVLMAGELTGSALLAGIQTPVIGFTMIKMWFDGSTTLLAALSVIVSIVFSVVTLAALLLGRKRR</sequence>
<feature type="transmembrane region" description="Helical" evidence="8">
    <location>
        <begin position="339"/>
        <end position="363"/>
    </location>
</feature>
<feature type="transmembrane region" description="Helical" evidence="8">
    <location>
        <begin position="85"/>
        <end position="114"/>
    </location>
</feature>
<dbReference type="CDD" id="cd06261">
    <property type="entry name" value="TM_PBP2"/>
    <property type="match status" value="2"/>
</dbReference>
<organism evidence="11 12">
    <name type="scientific">Gulosibacter chungangensis</name>
    <dbReference type="NCBI Taxonomy" id="979746"/>
    <lineage>
        <taxon>Bacteria</taxon>
        <taxon>Bacillati</taxon>
        <taxon>Actinomycetota</taxon>
        <taxon>Actinomycetes</taxon>
        <taxon>Micrococcales</taxon>
        <taxon>Microbacteriaceae</taxon>
        <taxon>Gulosibacter</taxon>
    </lineage>
</organism>
<evidence type="ECO:0000256" key="8">
    <source>
        <dbReference type="RuleBase" id="RU363032"/>
    </source>
</evidence>
<feature type="region of interest" description="Disordered" evidence="9">
    <location>
        <begin position="1"/>
        <end position="23"/>
    </location>
</feature>
<keyword evidence="6 8" id="KW-1133">Transmembrane helix</keyword>
<dbReference type="RefSeq" id="WP_158051152.1">
    <property type="nucleotide sequence ID" value="NZ_WBKB01000001.1"/>
</dbReference>
<dbReference type="Gene3D" id="1.10.3720.10">
    <property type="entry name" value="MetI-like"/>
    <property type="match status" value="2"/>
</dbReference>
<keyword evidence="4" id="KW-0997">Cell inner membrane</keyword>
<evidence type="ECO:0000256" key="6">
    <source>
        <dbReference type="ARBA" id="ARBA00022989"/>
    </source>
</evidence>
<evidence type="ECO:0000256" key="4">
    <source>
        <dbReference type="ARBA" id="ARBA00022519"/>
    </source>
</evidence>
<feature type="domain" description="ABC transmembrane type-1" evidence="10">
    <location>
        <begin position="390"/>
        <end position="580"/>
    </location>
</feature>
<feature type="domain" description="ABC transmembrane type-1" evidence="10">
    <location>
        <begin position="89"/>
        <end position="300"/>
    </location>
</feature>
<keyword evidence="2 8" id="KW-0813">Transport</keyword>
<feature type="transmembrane region" description="Helical" evidence="8">
    <location>
        <begin position="240"/>
        <end position="264"/>
    </location>
</feature>
<evidence type="ECO:0000256" key="3">
    <source>
        <dbReference type="ARBA" id="ARBA00022475"/>
    </source>
</evidence>
<feature type="transmembrane region" description="Helical" evidence="8">
    <location>
        <begin position="126"/>
        <end position="147"/>
    </location>
</feature>
<feature type="transmembrane region" description="Helical" evidence="8">
    <location>
        <begin position="37"/>
        <end position="65"/>
    </location>
</feature>
<proteinExistence type="inferred from homology"/>
<keyword evidence="5 8" id="KW-0812">Transmembrane</keyword>
<dbReference type="PANTHER" id="PTHR43357">
    <property type="entry name" value="INNER MEMBRANE ABC TRANSPORTER PERMEASE PROTEIN YDCV"/>
    <property type="match status" value="1"/>
</dbReference>
<keyword evidence="7 8" id="KW-0472">Membrane</keyword>
<feature type="transmembrane region" description="Helical" evidence="8">
    <location>
        <begin position="561"/>
        <end position="583"/>
    </location>
</feature>
<dbReference type="Pfam" id="PF00528">
    <property type="entry name" value="BPD_transp_1"/>
    <property type="match status" value="2"/>
</dbReference>
<dbReference type="InterPro" id="IPR000515">
    <property type="entry name" value="MetI-like"/>
</dbReference>
<keyword evidence="12" id="KW-1185">Reference proteome</keyword>
<feature type="transmembrane region" description="Helical" evidence="8">
    <location>
        <begin position="456"/>
        <end position="473"/>
    </location>
</feature>
<dbReference type="PROSITE" id="PS50928">
    <property type="entry name" value="ABC_TM1"/>
    <property type="match status" value="2"/>
</dbReference>
<feature type="transmembrane region" description="Helical" evidence="8">
    <location>
        <begin position="177"/>
        <end position="199"/>
    </location>
</feature>
<keyword evidence="3" id="KW-1003">Cell membrane</keyword>
<feature type="transmembrane region" description="Helical" evidence="8">
    <location>
        <begin position="512"/>
        <end position="541"/>
    </location>
</feature>
<evidence type="ECO:0000256" key="2">
    <source>
        <dbReference type="ARBA" id="ARBA00022448"/>
    </source>
</evidence>
<feature type="transmembrane region" description="Helical" evidence="8">
    <location>
        <begin position="394"/>
        <end position="416"/>
    </location>
</feature>
<dbReference type="Proteomes" id="UP000433493">
    <property type="component" value="Unassembled WGS sequence"/>
</dbReference>
<evidence type="ECO:0000313" key="11">
    <source>
        <dbReference type="EMBL" id="KAB1645142.1"/>
    </source>
</evidence>
<evidence type="ECO:0000256" key="7">
    <source>
        <dbReference type="ARBA" id="ARBA00023136"/>
    </source>
</evidence>
<dbReference type="SUPFAM" id="SSF161098">
    <property type="entry name" value="MetI-like"/>
    <property type="match status" value="2"/>
</dbReference>
<dbReference type="GO" id="GO:0005886">
    <property type="term" value="C:plasma membrane"/>
    <property type="evidence" value="ECO:0007669"/>
    <property type="project" value="UniProtKB-SubCell"/>
</dbReference>
<dbReference type="OrthoDB" id="9804629at2"/>
<comment type="subcellular location">
    <subcellularLocation>
        <location evidence="1">Cell inner membrane</location>
        <topology evidence="1">Multi-pass membrane protein</topology>
    </subcellularLocation>
    <subcellularLocation>
        <location evidence="8">Cell membrane</location>
        <topology evidence="8">Multi-pass membrane protein</topology>
    </subcellularLocation>
</comment>
<reference evidence="11 12" key="1">
    <citation type="submission" date="2019-09" db="EMBL/GenBank/DDBJ databases">
        <title>Phylogeny of genus Pseudoclavibacter and closely related genus.</title>
        <authorList>
            <person name="Li Y."/>
        </authorList>
    </citation>
    <scope>NUCLEOTIDE SEQUENCE [LARGE SCALE GENOMIC DNA]</scope>
    <source>
        <strain evidence="11 12">KCTC 13959</strain>
    </source>
</reference>
<gene>
    <name evidence="11" type="ORF">F8O05_02490</name>
</gene>
<dbReference type="AlphaFoldDB" id="A0A7J5BGU2"/>
<dbReference type="EMBL" id="WBKB01000001">
    <property type="protein sequence ID" value="KAB1645142.1"/>
    <property type="molecule type" value="Genomic_DNA"/>
</dbReference>
<evidence type="ECO:0000313" key="12">
    <source>
        <dbReference type="Proteomes" id="UP000433493"/>
    </source>
</evidence>
<evidence type="ECO:0000256" key="9">
    <source>
        <dbReference type="SAM" id="MobiDB-lite"/>
    </source>
</evidence>
<evidence type="ECO:0000256" key="1">
    <source>
        <dbReference type="ARBA" id="ARBA00004429"/>
    </source>
</evidence>
<evidence type="ECO:0000259" key="10">
    <source>
        <dbReference type="PROSITE" id="PS50928"/>
    </source>
</evidence>
<comment type="similarity">
    <text evidence="8">Belongs to the binding-protein-dependent transport system permease family.</text>
</comment>
<protein>
    <submittedName>
        <fullName evidence="11">Iron ABC transporter permease</fullName>
    </submittedName>
</protein>
<evidence type="ECO:0000256" key="5">
    <source>
        <dbReference type="ARBA" id="ARBA00022692"/>
    </source>
</evidence>
<accession>A0A7J5BGU2</accession>
<name>A0A7J5BGU2_9MICO</name>
<comment type="caution">
    <text evidence="11">The sequence shown here is derived from an EMBL/GenBank/DDBJ whole genome shotgun (WGS) entry which is preliminary data.</text>
</comment>